<name>A0A7S2H3U5_9STRA</name>
<evidence type="ECO:0000256" key="7">
    <source>
        <dbReference type="ARBA" id="ARBA00022989"/>
    </source>
</evidence>
<dbReference type="GO" id="GO:0016717">
    <property type="term" value="F:oxidoreductase activity, acting on paired donors, with oxidation of a pair of donors resulting in the reduction of molecular oxygen to two molecules of water"/>
    <property type="evidence" value="ECO:0007669"/>
    <property type="project" value="TreeGrafter"/>
</dbReference>
<evidence type="ECO:0000256" key="3">
    <source>
        <dbReference type="ARBA" id="ARBA00009295"/>
    </source>
</evidence>
<dbReference type="PANTHER" id="PTHR19353:SF30">
    <property type="entry name" value="DELTA 8-(E)-SPHINGOLIPID DESATURASE"/>
    <property type="match status" value="1"/>
</dbReference>
<feature type="transmembrane region" description="Helical" evidence="12">
    <location>
        <begin position="59"/>
        <end position="84"/>
    </location>
</feature>
<dbReference type="GO" id="GO:0016020">
    <property type="term" value="C:membrane"/>
    <property type="evidence" value="ECO:0007669"/>
    <property type="project" value="UniProtKB-SubCell"/>
</dbReference>
<keyword evidence="4" id="KW-0349">Heme</keyword>
<keyword evidence="8" id="KW-0560">Oxidoreductase</keyword>
<sequence length="430" mass="49660">MCKPTTANPAYDTSKLAKDEKWIESFDLAAFTADIKKLGDELEKNQGEEDVRHLNKLVMWSNMCGLVGFLTMGFGVNLLSIVGLSTFTFTRWTMVAHHTCHGGYDKCHPNKGRWNRFKFAIGSFWRRFCDWFDWMMPEAWNVEHNNRHHYNLSEIDDPDLVENNLVDLREANVPLLLKYFVVAINIVTWKWNYYAPNTYKELKLAKLRRQNKPLPKGVDPADAVTLKTIFLGGTPFYSGWELFSIVLGPYFLIHFFLTPLPLLAAGQYLGIEDMYLNAVKNLFLAELFTNAHAFVAIVTNHAGDDMYRFRDGCRPFSGSFYLRQVLASVDFAMGTDIVDFLHGFLNYQIEHHLWPNLSMRSYQKAAPLVRDICAKHGVPYIKQNVFWRVKKTIDIMVGTASMRWFPESYEKEYLKLDALAEASKRAAIKK</sequence>
<dbReference type="GO" id="GO:0046872">
    <property type="term" value="F:metal ion binding"/>
    <property type="evidence" value="ECO:0007669"/>
    <property type="project" value="UniProtKB-KW"/>
</dbReference>
<evidence type="ECO:0000256" key="1">
    <source>
        <dbReference type="ARBA" id="ARBA00004141"/>
    </source>
</evidence>
<comment type="subcellular location">
    <subcellularLocation>
        <location evidence="1">Membrane</location>
        <topology evidence="1">Multi-pass membrane protein</topology>
    </subcellularLocation>
</comment>
<dbReference type="EMBL" id="HBGV01005632">
    <property type="protein sequence ID" value="CAD9479734.1"/>
    <property type="molecule type" value="Transcribed_RNA"/>
</dbReference>
<dbReference type="CDD" id="cd01060">
    <property type="entry name" value="Membrane-FADS-like"/>
    <property type="match status" value="1"/>
</dbReference>
<dbReference type="AlphaFoldDB" id="A0A7S2H3U5"/>
<keyword evidence="7 12" id="KW-1133">Transmembrane helix</keyword>
<evidence type="ECO:0000256" key="11">
    <source>
        <dbReference type="ARBA" id="ARBA00023136"/>
    </source>
</evidence>
<evidence type="ECO:0000256" key="12">
    <source>
        <dbReference type="SAM" id="Phobius"/>
    </source>
</evidence>
<evidence type="ECO:0000256" key="6">
    <source>
        <dbReference type="ARBA" id="ARBA00022723"/>
    </source>
</evidence>
<evidence type="ECO:0000256" key="8">
    <source>
        <dbReference type="ARBA" id="ARBA00023002"/>
    </source>
</evidence>
<evidence type="ECO:0000256" key="9">
    <source>
        <dbReference type="ARBA" id="ARBA00023004"/>
    </source>
</evidence>
<organism evidence="14">
    <name type="scientific">Helicotheca tamesis</name>
    <dbReference type="NCBI Taxonomy" id="374047"/>
    <lineage>
        <taxon>Eukaryota</taxon>
        <taxon>Sar</taxon>
        <taxon>Stramenopiles</taxon>
        <taxon>Ochrophyta</taxon>
        <taxon>Bacillariophyta</taxon>
        <taxon>Mediophyceae</taxon>
        <taxon>Lithodesmiophycidae</taxon>
        <taxon>Lithodesmiales</taxon>
        <taxon>Lithodesmiaceae</taxon>
        <taxon>Helicotheca</taxon>
    </lineage>
</organism>
<keyword evidence="6" id="KW-0479">Metal-binding</keyword>
<accession>A0A7S2H3U5</accession>
<keyword evidence="9" id="KW-0408">Iron</keyword>
<evidence type="ECO:0000256" key="10">
    <source>
        <dbReference type="ARBA" id="ARBA00023098"/>
    </source>
</evidence>
<dbReference type="Pfam" id="PF00487">
    <property type="entry name" value="FA_desaturase"/>
    <property type="match status" value="1"/>
</dbReference>
<evidence type="ECO:0000313" key="14">
    <source>
        <dbReference type="EMBL" id="CAD9479734.1"/>
    </source>
</evidence>
<keyword evidence="11 12" id="KW-0472">Membrane</keyword>
<proteinExistence type="inferred from homology"/>
<protein>
    <recommendedName>
        <fullName evidence="13">Fatty acid desaturase domain-containing protein</fullName>
    </recommendedName>
</protein>
<evidence type="ECO:0000256" key="4">
    <source>
        <dbReference type="ARBA" id="ARBA00022617"/>
    </source>
</evidence>
<keyword evidence="5 12" id="KW-0812">Transmembrane</keyword>
<feature type="domain" description="Fatty acid desaturase" evidence="13">
    <location>
        <begin position="81"/>
        <end position="382"/>
    </location>
</feature>
<keyword evidence="10" id="KW-0443">Lipid metabolism</keyword>
<evidence type="ECO:0000256" key="5">
    <source>
        <dbReference type="ARBA" id="ARBA00022692"/>
    </source>
</evidence>
<dbReference type="InterPro" id="IPR012171">
    <property type="entry name" value="Fatty_acid_desaturase"/>
</dbReference>
<comment type="pathway">
    <text evidence="2">Lipid metabolism.</text>
</comment>
<dbReference type="GO" id="GO:0006629">
    <property type="term" value="P:lipid metabolic process"/>
    <property type="evidence" value="ECO:0007669"/>
    <property type="project" value="UniProtKB-KW"/>
</dbReference>
<reference evidence="14" key="1">
    <citation type="submission" date="2021-01" db="EMBL/GenBank/DDBJ databases">
        <authorList>
            <person name="Corre E."/>
            <person name="Pelletier E."/>
            <person name="Niang G."/>
            <person name="Scheremetjew M."/>
            <person name="Finn R."/>
            <person name="Kale V."/>
            <person name="Holt S."/>
            <person name="Cochrane G."/>
            <person name="Meng A."/>
            <person name="Brown T."/>
            <person name="Cohen L."/>
        </authorList>
    </citation>
    <scope>NUCLEOTIDE SEQUENCE</scope>
    <source>
        <strain evidence="14">CCMP826</strain>
    </source>
</reference>
<comment type="similarity">
    <text evidence="3">Belongs to the fatty acid desaturase type 1 family.</text>
</comment>
<evidence type="ECO:0000256" key="2">
    <source>
        <dbReference type="ARBA" id="ARBA00005189"/>
    </source>
</evidence>
<dbReference type="PANTHER" id="PTHR19353">
    <property type="entry name" value="FATTY ACID DESATURASE 2"/>
    <property type="match status" value="1"/>
</dbReference>
<dbReference type="InterPro" id="IPR005804">
    <property type="entry name" value="FA_desaturase_dom"/>
</dbReference>
<gene>
    <name evidence="14" type="ORF">HTAM1171_LOCUS3362</name>
</gene>
<evidence type="ECO:0000259" key="13">
    <source>
        <dbReference type="Pfam" id="PF00487"/>
    </source>
</evidence>